<comment type="caution">
    <text evidence="1">The sequence shown here is derived from an EMBL/GenBank/DDBJ whole genome shotgun (WGS) entry which is preliminary data.</text>
</comment>
<sequence>MHSQQIHQYLRQFFLESNCAILQDTIDYLTVQLTGEIDKKIMNRPFYWQYIEATNSEPAPATITCITNPAENSIGGVKVHFGSPILHRIFHATRELGSYVQLYETVDDSLGQIILTPWLAINYKVSYCCDCTKETLYSLGINLLTGVMKENFQDSIAIRDLDIEPADHIFHVQPIIKPLRGVERLNAAIQAIIAQEDHKWADEAWRRWQRDQRVLDYFYEDIEEKPEHYVLEKKALAERYTAKIKVDIVNGGVFYLL</sequence>
<name>A0ABQ5NIA8_9BACI</name>
<reference evidence="1" key="1">
    <citation type="submission" date="2022-08" db="EMBL/GenBank/DDBJ databases">
        <title>Draft genome sequence of Lysinibacillus sp. strain KH24.</title>
        <authorList>
            <person name="Kanbe H."/>
            <person name="Itoh H."/>
        </authorList>
    </citation>
    <scope>NUCLEOTIDE SEQUENCE</scope>
    <source>
        <strain evidence="1">KH24</strain>
    </source>
</reference>
<evidence type="ECO:0000313" key="2">
    <source>
        <dbReference type="Proteomes" id="UP001065593"/>
    </source>
</evidence>
<proteinExistence type="predicted"/>
<dbReference type="InterPro" id="IPR024562">
    <property type="entry name" value="YqhG"/>
</dbReference>
<protein>
    <recommendedName>
        <fullName evidence="3">YqhG</fullName>
    </recommendedName>
</protein>
<dbReference type="EMBL" id="BRZA01000001">
    <property type="protein sequence ID" value="GLC88105.1"/>
    <property type="molecule type" value="Genomic_DNA"/>
</dbReference>
<evidence type="ECO:0008006" key="3">
    <source>
        <dbReference type="Google" id="ProtNLM"/>
    </source>
</evidence>
<dbReference type="RefSeq" id="WP_264987818.1">
    <property type="nucleotide sequence ID" value="NZ_BRZA01000001.1"/>
</dbReference>
<dbReference type="Pfam" id="PF11079">
    <property type="entry name" value="YqhG"/>
    <property type="match status" value="1"/>
</dbReference>
<dbReference type="Proteomes" id="UP001065593">
    <property type="component" value="Unassembled WGS sequence"/>
</dbReference>
<accession>A0ABQ5NIA8</accession>
<gene>
    <name evidence="1" type="ORF">LYSBPC_12320</name>
</gene>
<evidence type="ECO:0000313" key="1">
    <source>
        <dbReference type="EMBL" id="GLC88105.1"/>
    </source>
</evidence>
<organism evidence="1 2">
    <name type="scientific">Lysinibacillus piscis</name>
    <dbReference type="NCBI Taxonomy" id="2518931"/>
    <lineage>
        <taxon>Bacteria</taxon>
        <taxon>Bacillati</taxon>
        <taxon>Bacillota</taxon>
        <taxon>Bacilli</taxon>
        <taxon>Bacillales</taxon>
        <taxon>Bacillaceae</taxon>
        <taxon>Lysinibacillus</taxon>
    </lineage>
</organism>
<keyword evidence="2" id="KW-1185">Reference proteome</keyword>